<dbReference type="HOGENOM" id="CLU_2916121_0_0_6"/>
<dbReference type="AlphaFoldDB" id="Q2SP60"/>
<name>Q2SP60_HAHCH</name>
<accession>Q2SP60</accession>
<reference evidence="1 2" key="1">
    <citation type="journal article" date="2005" name="Nucleic Acids Res.">
        <title>Genomic blueprint of Hahella chejuensis, a marine microbe producing an algicidal agent.</title>
        <authorList>
            <person name="Jeong H."/>
            <person name="Yim J.H."/>
            <person name="Lee C."/>
            <person name="Choi S.-H."/>
            <person name="Park Y.K."/>
            <person name="Yoon S.H."/>
            <person name="Hur C.-G."/>
            <person name="Kang H.-Y."/>
            <person name="Kim D."/>
            <person name="Lee H.H."/>
            <person name="Park K.H."/>
            <person name="Park S.-H."/>
            <person name="Park H.-S."/>
            <person name="Lee H.K."/>
            <person name="Oh T.K."/>
            <person name="Kim J.F."/>
        </authorList>
    </citation>
    <scope>NUCLEOTIDE SEQUENCE [LARGE SCALE GENOMIC DNA]</scope>
    <source>
        <strain evidence="1 2">KCTC 2396</strain>
    </source>
</reference>
<organism evidence="1 2">
    <name type="scientific">Hahella chejuensis (strain KCTC 2396)</name>
    <dbReference type="NCBI Taxonomy" id="349521"/>
    <lineage>
        <taxon>Bacteria</taxon>
        <taxon>Pseudomonadati</taxon>
        <taxon>Pseudomonadota</taxon>
        <taxon>Gammaproteobacteria</taxon>
        <taxon>Oceanospirillales</taxon>
        <taxon>Hahellaceae</taxon>
        <taxon>Hahella</taxon>
    </lineage>
</organism>
<dbReference type="KEGG" id="hch:HCH_00664"/>
<evidence type="ECO:0000313" key="1">
    <source>
        <dbReference type="EMBL" id="ABC27564.1"/>
    </source>
</evidence>
<gene>
    <name evidence="1" type="ordered locus">HCH_00664</name>
</gene>
<keyword evidence="2" id="KW-1185">Reference proteome</keyword>
<evidence type="ECO:0000313" key="2">
    <source>
        <dbReference type="Proteomes" id="UP000000238"/>
    </source>
</evidence>
<dbReference type="Proteomes" id="UP000000238">
    <property type="component" value="Chromosome"/>
</dbReference>
<dbReference type="STRING" id="349521.HCH_00664"/>
<sequence length="61" mass="6799">MMSEKGLTFFLRNLYANNFQQGALAFCLGEIVTTASAQDEFLMVERDGGCAGEKAKNKRLY</sequence>
<protein>
    <submittedName>
        <fullName evidence="1">Uncharacterized protein</fullName>
    </submittedName>
</protein>
<dbReference type="EMBL" id="CP000155">
    <property type="protein sequence ID" value="ABC27564.1"/>
    <property type="molecule type" value="Genomic_DNA"/>
</dbReference>
<proteinExistence type="predicted"/>